<name>I1IRQ0_BRADI</name>
<evidence type="ECO:0000256" key="1">
    <source>
        <dbReference type="SAM" id="MobiDB-lite"/>
    </source>
</evidence>
<gene>
    <name evidence="3" type="primary">LOC100823717</name>
    <name evidence="2" type="ORF">BRADI_4g34918v3</name>
</gene>
<dbReference type="PANTHER" id="PTHR33450">
    <property type="entry name" value="EMB|CAB67623.1-RELATED"/>
    <property type="match status" value="1"/>
</dbReference>
<evidence type="ECO:0000313" key="4">
    <source>
        <dbReference type="Proteomes" id="UP000008810"/>
    </source>
</evidence>
<evidence type="ECO:0000313" key="3">
    <source>
        <dbReference type="EnsemblPlants" id="KQJ90972"/>
    </source>
</evidence>
<organism evidence="2">
    <name type="scientific">Brachypodium distachyon</name>
    <name type="common">Purple false brome</name>
    <name type="synonym">Trachynia distachya</name>
    <dbReference type="NCBI Taxonomy" id="15368"/>
    <lineage>
        <taxon>Eukaryota</taxon>
        <taxon>Viridiplantae</taxon>
        <taxon>Streptophyta</taxon>
        <taxon>Embryophyta</taxon>
        <taxon>Tracheophyta</taxon>
        <taxon>Spermatophyta</taxon>
        <taxon>Magnoliopsida</taxon>
        <taxon>Liliopsida</taxon>
        <taxon>Poales</taxon>
        <taxon>Poaceae</taxon>
        <taxon>BOP clade</taxon>
        <taxon>Pooideae</taxon>
        <taxon>Stipodae</taxon>
        <taxon>Brachypodieae</taxon>
        <taxon>Brachypodium</taxon>
    </lineage>
</organism>
<dbReference type="HOGENOM" id="CLU_099225_0_0_1"/>
<dbReference type="eggNOG" id="ENOG502R3FS">
    <property type="taxonomic scope" value="Eukaryota"/>
</dbReference>
<dbReference type="Proteomes" id="UP000008810">
    <property type="component" value="Chromosome 4"/>
</dbReference>
<dbReference type="Gramene" id="KQJ90972">
    <property type="protein sequence ID" value="KQJ90972"/>
    <property type="gene ID" value="BRADI_4g34918v3"/>
</dbReference>
<reference evidence="3" key="3">
    <citation type="submission" date="2018-08" db="UniProtKB">
        <authorList>
            <consortium name="EnsemblPlants"/>
        </authorList>
    </citation>
    <scope>IDENTIFICATION</scope>
    <source>
        <strain evidence="3">cv. Bd21</strain>
    </source>
</reference>
<dbReference type="EMBL" id="CM000883">
    <property type="protein sequence ID" value="KQJ90972.1"/>
    <property type="molecule type" value="Genomic_DNA"/>
</dbReference>
<dbReference type="PANTHER" id="PTHR33450:SF28">
    <property type="match status" value="1"/>
</dbReference>
<reference evidence="2 3" key="1">
    <citation type="journal article" date="2010" name="Nature">
        <title>Genome sequencing and analysis of the model grass Brachypodium distachyon.</title>
        <authorList>
            <consortium name="International Brachypodium Initiative"/>
        </authorList>
    </citation>
    <scope>NUCLEOTIDE SEQUENCE [LARGE SCALE GENOMIC DNA]</scope>
    <source>
        <strain evidence="2 3">Bd21</strain>
    </source>
</reference>
<dbReference type="OMA" id="GMFIARC"/>
<keyword evidence="4" id="KW-1185">Reference proteome</keyword>
<accession>I1IRQ0</accession>
<dbReference type="GeneID" id="100823717"/>
<feature type="region of interest" description="Disordered" evidence="1">
    <location>
        <begin position="118"/>
        <end position="153"/>
    </location>
</feature>
<proteinExistence type="predicted"/>
<protein>
    <submittedName>
        <fullName evidence="2 3">Uncharacterized protein</fullName>
    </submittedName>
</protein>
<reference evidence="2" key="2">
    <citation type="submission" date="2017-06" db="EMBL/GenBank/DDBJ databases">
        <title>WGS assembly of Brachypodium distachyon.</title>
        <authorList>
            <consortium name="The International Brachypodium Initiative"/>
            <person name="Lucas S."/>
            <person name="Harmon-Smith M."/>
            <person name="Lail K."/>
            <person name="Tice H."/>
            <person name="Grimwood J."/>
            <person name="Bruce D."/>
            <person name="Barry K."/>
            <person name="Shu S."/>
            <person name="Lindquist E."/>
            <person name="Wang M."/>
            <person name="Pitluck S."/>
            <person name="Vogel J.P."/>
            <person name="Garvin D.F."/>
            <person name="Mockler T.C."/>
            <person name="Schmutz J."/>
            <person name="Rokhsar D."/>
            <person name="Bevan M.W."/>
        </authorList>
    </citation>
    <scope>NUCLEOTIDE SEQUENCE</scope>
    <source>
        <strain evidence="2">Bd21</strain>
    </source>
</reference>
<dbReference type="RefSeq" id="XP_003578412.1">
    <property type="nucleotide sequence ID" value="XM_003578364.4"/>
</dbReference>
<dbReference type="OrthoDB" id="662547at2759"/>
<feature type="compositionally biased region" description="Acidic residues" evidence="1">
    <location>
        <begin position="118"/>
        <end position="148"/>
    </location>
</feature>
<dbReference type="AlphaFoldDB" id="I1IRQ0"/>
<sequence length="189" mass="20930">MKLGKAPELLKKAAAVCKSKTCVLAARLLVLASLRRRIATVGAISHALMASDRDKTPNKVNCDVKALVVVPRKAMATVGRKPVIVGDLSDQLAVFDQEDGDWTLHSLFDDDNCCYTGDEYEDEDQDGDDDDDGGVLVDDEEEDEEEPSVMDVIRNSREVEGVEFNMDDEIDQAAGMFIARCRQRMNRSF</sequence>
<dbReference type="KEGG" id="bdi:100823717"/>
<dbReference type="STRING" id="15368.I1IRQ0"/>
<dbReference type="EnsemblPlants" id="KQJ90972">
    <property type="protein sequence ID" value="KQJ90972"/>
    <property type="gene ID" value="BRADI_4g34918v3"/>
</dbReference>
<evidence type="ECO:0000313" key="2">
    <source>
        <dbReference type="EMBL" id="KQJ90972.1"/>
    </source>
</evidence>